<organism evidence="1 2">
    <name type="scientific">Cynara cardunculus var. scolymus</name>
    <name type="common">Globe artichoke</name>
    <name type="synonym">Cynara scolymus</name>
    <dbReference type="NCBI Taxonomy" id="59895"/>
    <lineage>
        <taxon>Eukaryota</taxon>
        <taxon>Viridiplantae</taxon>
        <taxon>Streptophyta</taxon>
        <taxon>Embryophyta</taxon>
        <taxon>Tracheophyta</taxon>
        <taxon>Spermatophyta</taxon>
        <taxon>Magnoliopsida</taxon>
        <taxon>eudicotyledons</taxon>
        <taxon>Gunneridae</taxon>
        <taxon>Pentapetalae</taxon>
        <taxon>asterids</taxon>
        <taxon>campanulids</taxon>
        <taxon>Asterales</taxon>
        <taxon>Asteraceae</taxon>
        <taxon>Carduoideae</taxon>
        <taxon>Cardueae</taxon>
        <taxon>Carduinae</taxon>
        <taxon>Cynara</taxon>
    </lineage>
</organism>
<sequence length="90" mass="10480">MGKRLMTMEAVFMEKSRHGGRIREGCHMINKMKGGTIRKLALIVLSIMRPSRKETSSLKMTRKETELHSCWRSISRLESRAHKIDDMAYD</sequence>
<protein>
    <submittedName>
        <fullName evidence="1">Uncharacterized protein</fullName>
    </submittedName>
</protein>
<dbReference type="EMBL" id="LEKV01004734">
    <property type="protein sequence ID" value="KVH93583.1"/>
    <property type="molecule type" value="Genomic_DNA"/>
</dbReference>
<keyword evidence="2" id="KW-1185">Reference proteome</keyword>
<evidence type="ECO:0000313" key="2">
    <source>
        <dbReference type="Proteomes" id="UP000243975"/>
    </source>
</evidence>
<proteinExistence type="predicted"/>
<dbReference type="Gramene" id="KVH93583">
    <property type="protein sequence ID" value="KVH93583"/>
    <property type="gene ID" value="Ccrd_004365"/>
</dbReference>
<accession>A0A103XMZ6</accession>
<gene>
    <name evidence="1" type="ORF">Ccrd_004365</name>
</gene>
<evidence type="ECO:0000313" key="1">
    <source>
        <dbReference type="EMBL" id="KVH93583.1"/>
    </source>
</evidence>
<dbReference type="AlphaFoldDB" id="A0A103XMZ6"/>
<reference evidence="1 2" key="1">
    <citation type="journal article" date="2016" name="Sci. Rep.">
        <title>The genome sequence of the outbreeding globe artichoke constructed de novo incorporating a phase-aware low-pass sequencing strategy of F1 progeny.</title>
        <authorList>
            <person name="Scaglione D."/>
            <person name="Reyes-Chin-Wo S."/>
            <person name="Acquadro A."/>
            <person name="Froenicke L."/>
            <person name="Portis E."/>
            <person name="Beitel C."/>
            <person name="Tirone M."/>
            <person name="Mauro R."/>
            <person name="Lo Monaco A."/>
            <person name="Mauromicale G."/>
            <person name="Faccioli P."/>
            <person name="Cattivelli L."/>
            <person name="Rieseberg L."/>
            <person name="Michelmore R."/>
            <person name="Lanteri S."/>
        </authorList>
    </citation>
    <scope>NUCLEOTIDE SEQUENCE [LARGE SCALE GENOMIC DNA]</scope>
    <source>
        <strain evidence="1">2C</strain>
    </source>
</reference>
<name>A0A103XMZ6_CYNCS</name>
<comment type="caution">
    <text evidence="1">The sequence shown here is derived from an EMBL/GenBank/DDBJ whole genome shotgun (WGS) entry which is preliminary data.</text>
</comment>
<dbReference type="Proteomes" id="UP000243975">
    <property type="component" value="Unassembled WGS sequence"/>
</dbReference>
<feature type="non-terminal residue" evidence="1">
    <location>
        <position position="90"/>
    </location>
</feature>